<name>A0ABQ9IH42_9NEOP</name>
<accession>A0ABQ9IH42</accession>
<evidence type="ECO:0000313" key="1">
    <source>
        <dbReference type="EMBL" id="KAJ8895997.1"/>
    </source>
</evidence>
<organism evidence="1 2">
    <name type="scientific">Dryococelus australis</name>
    <dbReference type="NCBI Taxonomy" id="614101"/>
    <lineage>
        <taxon>Eukaryota</taxon>
        <taxon>Metazoa</taxon>
        <taxon>Ecdysozoa</taxon>
        <taxon>Arthropoda</taxon>
        <taxon>Hexapoda</taxon>
        <taxon>Insecta</taxon>
        <taxon>Pterygota</taxon>
        <taxon>Neoptera</taxon>
        <taxon>Polyneoptera</taxon>
        <taxon>Phasmatodea</taxon>
        <taxon>Verophasmatodea</taxon>
        <taxon>Anareolatae</taxon>
        <taxon>Phasmatidae</taxon>
        <taxon>Eurycanthinae</taxon>
        <taxon>Dryococelus</taxon>
    </lineage>
</organism>
<evidence type="ECO:0008006" key="3">
    <source>
        <dbReference type="Google" id="ProtNLM"/>
    </source>
</evidence>
<dbReference type="EMBL" id="JARBHB010000001">
    <property type="protein sequence ID" value="KAJ8895997.1"/>
    <property type="molecule type" value="Genomic_DNA"/>
</dbReference>
<dbReference type="Proteomes" id="UP001159363">
    <property type="component" value="Chromosome 1"/>
</dbReference>
<evidence type="ECO:0000313" key="2">
    <source>
        <dbReference type="Proteomes" id="UP001159363"/>
    </source>
</evidence>
<reference evidence="1 2" key="1">
    <citation type="submission" date="2023-02" db="EMBL/GenBank/DDBJ databases">
        <title>LHISI_Scaffold_Assembly.</title>
        <authorList>
            <person name="Stuart O.P."/>
            <person name="Cleave R."/>
            <person name="Magrath M.J.L."/>
            <person name="Mikheyev A.S."/>
        </authorList>
    </citation>
    <scope>NUCLEOTIDE SEQUENCE [LARGE SCALE GENOMIC DNA]</scope>
    <source>
        <strain evidence="1">Daus_M_001</strain>
        <tissue evidence="1">Leg muscle</tissue>
    </source>
</reference>
<gene>
    <name evidence="1" type="ORF">PR048_001338</name>
</gene>
<protein>
    <recommendedName>
        <fullName evidence="3">C2H2-type domain-containing protein</fullName>
    </recommendedName>
</protein>
<comment type="caution">
    <text evidence="1">The sequence shown here is derived from an EMBL/GenBank/DDBJ whole genome shotgun (WGS) entry which is preliminary data.</text>
</comment>
<keyword evidence="2" id="KW-1185">Reference proteome</keyword>
<proteinExistence type="predicted"/>
<sequence>MQRTKVYIHNRGCAFKHEKFCVCNSSILMCGVCNTRLDWEKRRSYKHIESSTHSRRKLEQEKLIAEEGKMLKCQATVLGIFENQKRRKVKKRVFVEDNVKMCMQANITLEKICLRQTHLDGNIWLKLVLQRKKDLKKSFYENICMLLQMKLQIVVDAVFFLFSFTPITHKWDHMHSDYTGIFKPLWCSLSNCLGIVSDSARYMSTCFAALQIILDDHINHFKCWAHKVNLVGDIFTCEFSYVNSLVVDVKMAFLNGRKIKTTFHFCKRTTQN</sequence>